<reference evidence="2 3" key="1">
    <citation type="journal article" date="2016" name="Environ. Microbiol.">
        <title>New Methyloceanibacter diversity from North Sea sediments includes methanotroph containing solely the soluble methane monooxygenase.</title>
        <authorList>
            <person name="Vekeman B."/>
            <person name="Kerckhof F.M."/>
            <person name="Cremers G."/>
            <person name="de Vos P."/>
            <person name="Vandamme P."/>
            <person name="Boon N."/>
            <person name="Op den Camp H.J."/>
            <person name="Heylen K."/>
        </authorList>
    </citation>
    <scope>NUCLEOTIDE SEQUENCE [LARGE SCALE GENOMIC DNA]</scope>
    <source>
        <strain evidence="2 3">R-67175</strain>
    </source>
</reference>
<keyword evidence="2" id="KW-0255">Endonuclease</keyword>
<dbReference type="GO" id="GO:0009307">
    <property type="term" value="P:DNA restriction-modification system"/>
    <property type="evidence" value="ECO:0007669"/>
    <property type="project" value="InterPro"/>
</dbReference>
<dbReference type="EMBL" id="LPWF01000038">
    <property type="protein sequence ID" value="ODR93442.1"/>
    <property type="molecule type" value="Genomic_DNA"/>
</dbReference>
<dbReference type="GO" id="GO:0015666">
    <property type="term" value="F:restriction endodeoxyribonuclease activity"/>
    <property type="evidence" value="ECO:0007669"/>
    <property type="project" value="TreeGrafter"/>
</dbReference>
<dbReference type="STRING" id="1774969.AUC69_04375"/>
<evidence type="ECO:0000313" key="3">
    <source>
        <dbReference type="Proteomes" id="UP000094472"/>
    </source>
</evidence>
<dbReference type="PANTHER" id="PTHR30015:SF7">
    <property type="entry name" value="TYPE IV METHYL-DIRECTED RESTRICTION ENZYME ECOKMRR"/>
    <property type="match status" value="1"/>
</dbReference>
<keyword evidence="2" id="KW-0378">Hydrolase</keyword>
<name>A0A1E3VIV2_9HYPH</name>
<evidence type="ECO:0000259" key="1">
    <source>
        <dbReference type="Pfam" id="PF04471"/>
    </source>
</evidence>
<keyword evidence="2" id="KW-0540">Nuclease</keyword>
<organism evidence="2 3">
    <name type="scientific">Methyloceanibacter superfactus</name>
    <dbReference type="NCBI Taxonomy" id="1774969"/>
    <lineage>
        <taxon>Bacteria</taxon>
        <taxon>Pseudomonadati</taxon>
        <taxon>Pseudomonadota</taxon>
        <taxon>Alphaproteobacteria</taxon>
        <taxon>Hyphomicrobiales</taxon>
        <taxon>Hyphomicrobiaceae</taxon>
        <taxon>Methyloceanibacter</taxon>
    </lineage>
</organism>
<dbReference type="SUPFAM" id="SSF52980">
    <property type="entry name" value="Restriction endonuclease-like"/>
    <property type="match status" value="1"/>
</dbReference>
<protein>
    <submittedName>
        <fullName evidence="2">Restriction endonuclease</fullName>
    </submittedName>
</protein>
<sequence length="329" mass="36742">MDASVGTKPIDNGYVAIGWPELGDLSSVSANRNAFKEAIQAAYPTAKAGSIPVQAGVLFRFLHEVSDGDVVIYPSKVDRMVNIGMIAGPYRHDTQANPAYPNLRPVTWLKHLPREEFSQDALYEIGSFITLFAVRNYADEFIAALEERPQTSAPDEAQERRDDETVTQVVAAQAEETTNDFVIRQLKRGIDAYEFEHFVAHLLECLGFHTRVTQKSGDGGVDIIAHRDRLGFEPPVIKVQCKQVTNPIGRNDVTQLLGNVADGEHGLFVTLGTYTKDAREVGRSNPKLRLVEGEQLVEMIFDHYDRFEPRYQALLPLKRIYIPSLKDGS</sequence>
<dbReference type="PANTHER" id="PTHR30015">
    <property type="entry name" value="MRR RESTRICTION SYSTEM PROTEIN"/>
    <property type="match status" value="1"/>
</dbReference>
<dbReference type="InterPro" id="IPR011335">
    <property type="entry name" value="Restrct_endonuc-II-like"/>
</dbReference>
<dbReference type="InterPro" id="IPR011856">
    <property type="entry name" value="tRNA_endonuc-like_dom_sf"/>
</dbReference>
<dbReference type="GO" id="GO:0003677">
    <property type="term" value="F:DNA binding"/>
    <property type="evidence" value="ECO:0007669"/>
    <property type="project" value="InterPro"/>
</dbReference>
<dbReference type="InterPro" id="IPR007560">
    <property type="entry name" value="Restrct_endonuc_IV_Mrr"/>
</dbReference>
<proteinExistence type="predicted"/>
<dbReference type="Pfam" id="PF04471">
    <property type="entry name" value="Mrr_cat"/>
    <property type="match status" value="1"/>
</dbReference>
<keyword evidence="3" id="KW-1185">Reference proteome</keyword>
<comment type="caution">
    <text evidence="2">The sequence shown here is derived from an EMBL/GenBank/DDBJ whole genome shotgun (WGS) entry which is preliminary data.</text>
</comment>
<evidence type="ECO:0000313" key="2">
    <source>
        <dbReference type="EMBL" id="ODR93442.1"/>
    </source>
</evidence>
<dbReference type="OrthoDB" id="9781481at2"/>
<accession>A0A1E3VIV2</accession>
<dbReference type="AlphaFoldDB" id="A0A1E3VIV2"/>
<dbReference type="Gene3D" id="3.40.1350.10">
    <property type="match status" value="1"/>
</dbReference>
<feature type="domain" description="Restriction endonuclease type IV Mrr" evidence="1">
    <location>
        <begin position="190"/>
        <end position="300"/>
    </location>
</feature>
<dbReference type="RefSeq" id="WP_069442976.1">
    <property type="nucleotide sequence ID" value="NZ_LPWF01000038.1"/>
</dbReference>
<dbReference type="InterPro" id="IPR052906">
    <property type="entry name" value="Type_IV_Methyl-Rstrct_Enzyme"/>
</dbReference>
<gene>
    <name evidence="2" type="ORF">AUC69_04375</name>
</gene>
<dbReference type="Proteomes" id="UP000094472">
    <property type="component" value="Unassembled WGS sequence"/>
</dbReference>